<dbReference type="SUPFAM" id="SSF52540">
    <property type="entry name" value="P-loop containing nucleoside triphosphate hydrolases"/>
    <property type="match status" value="1"/>
</dbReference>
<evidence type="ECO:0000313" key="1">
    <source>
        <dbReference type="EMBL" id="MBM7562503.1"/>
    </source>
</evidence>
<comment type="caution">
    <text evidence="1">The sequence shown here is derived from an EMBL/GenBank/DDBJ whole genome shotgun (WGS) entry which is preliminary data.</text>
</comment>
<dbReference type="Gene3D" id="3.40.50.300">
    <property type="entry name" value="P-loop containing nucleotide triphosphate hydrolases"/>
    <property type="match status" value="1"/>
</dbReference>
<dbReference type="EMBL" id="JAFBDT010000020">
    <property type="protein sequence ID" value="MBM7562503.1"/>
    <property type="molecule type" value="Genomic_DNA"/>
</dbReference>
<evidence type="ECO:0008006" key="3">
    <source>
        <dbReference type="Google" id="ProtNLM"/>
    </source>
</evidence>
<proteinExistence type="predicted"/>
<dbReference type="InterPro" id="IPR027417">
    <property type="entry name" value="P-loop_NTPase"/>
</dbReference>
<keyword evidence="2" id="KW-1185">Reference proteome</keyword>
<sequence length="345" mass="39455">MMLLYLTSNEHINLLDFLNDEHGIIIKKLSGTFSLRQFVLGDLRSLNHFQYMVIDLNAIKDSNRDIMEAVNAYKKMFTSRLIFYIEDMKAHHDLVYMLIENGIFNIVTATDIEAIKAELLKTISDLGISKREVMLKLNPNDALFNTTINAYEFSKKEIKIAVTGVQHRVGTTTMSINLANYLSSIGAKVCYVEANEHDHLSKLPAFYQGMTSKDDIILYNGVKYLSLHSECHDEFDFIIYDMGVINSKIIGAIRNNCDAAVLCATGKPYEINDIEKHKSLLDKTSLNTIFSFVAESDQHKYLKLHKNIHFSNYTPNYFDGEVNEELWVQILELFTLKKNGGRSHD</sequence>
<accession>A0ABS2MSY7</accession>
<dbReference type="Proteomes" id="UP000767854">
    <property type="component" value="Unassembled WGS sequence"/>
</dbReference>
<protein>
    <recommendedName>
        <fullName evidence="3">Flp pilus assembly protein, ATPase CpaE</fullName>
    </recommendedName>
</protein>
<gene>
    <name evidence="1" type="ORF">JOC49_002064</name>
</gene>
<reference evidence="1 2" key="1">
    <citation type="submission" date="2021-01" db="EMBL/GenBank/DDBJ databases">
        <title>Genomic Encyclopedia of Type Strains, Phase IV (KMG-IV): sequencing the most valuable type-strain genomes for metagenomic binning, comparative biology and taxonomic classification.</title>
        <authorList>
            <person name="Goeker M."/>
        </authorList>
    </citation>
    <scope>NUCLEOTIDE SEQUENCE [LARGE SCALE GENOMIC DNA]</scope>
    <source>
        <strain evidence="1 2">DSM 24436</strain>
    </source>
</reference>
<organism evidence="1 2">
    <name type="scientific">Fusibacter tunisiensis</name>
    <dbReference type="NCBI Taxonomy" id="1008308"/>
    <lineage>
        <taxon>Bacteria</taxon>
        <taxon>Bacillati</taxon>
        <taxon>Bacillota</taxon>
        <taxon>Clostridia</taxon>
        <taxon>Eubacteriales</taxon>
        <taxon>Eubacteriales Family XII. Incertae Sedis</taxon>
        <taxon>Fusibacter</taxon>
    </lineage>
</organism>
<dbReference type="RefSeq" id="WP_204664933.1">
    <property type="nucleotide sequence ID" value="NZ_JAFBDT010000020.1"/>
</dbReference>
<name>A0ABS2MSY7_9FIRM</name>
<evidence type="ECO:0000313" key="2">
    <source>
        <dbReference type="Proteomes" id="UP000767854"/>
    </source>
</evidence>